<evidence type="ECO:0000256" key="5">
    <source>
        <dbReference type="ARBA" id="ARBA00022692"/>
    </source>
</evidence>
<protein>
    <submittedName>
        <fullName evidence="11">Fimbrial biogenesis outer membrane usher protein</fullName>
    </submittedName>
</protein>
<proteinExistence type="inferred from homology"/>
<dbReference type="Gene3D" id="2.60.40.2070">
    <property type="match status" value="1"/>
</dbReference>
<comment type="similarity">
    <text evidence="2">Belongs to the fimbrial export usher family.</text>
</comment>
<evidence type="ECO:0000256" key="2">
    <source>
        <dbReference type="ARBA" id="ARBA00008064"/>
    </source>
</evidence>
<organism evidence="11">
    <name type="scientific">Comamonas kerstersii</name>
    <dbReference type="NCBI Taxonomy" id="225992"/>
    <lineage>
        <taxon>Bacteria</taxon>
        <taxon>Pseudomonadati</taxon>
        <taxon>Pseudomonadota</taxon>
        <taxon>Betaproteobacteria</taxon>
        <taxon>Burkholderiales</taxon>
        <taxon>Comamonadaceae</taxon>
        <taxon>Comamonas</taxon>
    </lineage>
</organism>
<dbReference type="InterPro" id="IPR043142">
    <property type="entry name" value="PapC-like_C_sf"/>
</dbReference>
<evidence type="ECO:0000313" key="11">
    <source>
        <dbReference type="EMBL" id="KAB0585849.1"/>
    </source>
</evidence>
<dbReference type="EMBL" id="VZOT01000010">
    <property type="protein sequence ID" value="KAB0585849.1"/>
    <property type="molecule type" value="Genomic_DNA"/>
</dbReference>
<dbReference type="SUPFAM" id="SSF141729">
    <property type="entry name" value="FimD N-terminal domain-like"/>
    <property type="match status" value="1"/>
</dbReference>
<keyword evidence="6" id="KW-0732">Signal</keyword>
<feature type="domain" description="PapC-like C-terminal" evidence="9">
    <location>
        <begin position="771"/>
        <end position="835"/>
    </location>
</feature>
<evidence type="ECO:0000256" key="3">
    <source>
        <dbReference type="ARBA" id="ARBA00022448"/>
    </source>
</evidence>
<dbReference type="AlphaFoldDB" id="A0A6A1R0K9"/>
<comment type="caution">
    <text evidence="11">The sequence shown here is derived from an EMBL/GenBank/DDBJ whole genome shotgun (WGS) entry which is preliminary data.</text>
</comment>
<dbReference type="InterPro" id="IPR025949">
    <property type="entry name" value="PapC-like_C"/>
</dbReference>
<dbReference type="GO" id="GO:0009279">
    <property type="term" value="C:cell outer membrane"/>
    <property type="evidence" value="ECO:0007669"/>
    <property type="project" value="UniProtKB-SubCell"/>
</dbReference>
<evidence type="ECO:0000259" key="10">
    <source>
        <dbReference type="Pfam" id="PF13954"/>
    </source>
</evidence>
<keyword evidence="8" id="KW-0998">Cell outer membrane</keyword>
<dbReference type="Pfam" id="PF00577">
    <property type="entry name" value="Usher"/>
    <property type="match status" value="1"/>
</dbReference>
<dbReference type="FunFam" id="2.60.40.2610:FF:000001">
    <property type="entry name" value="Outer membrane fimbrial usher protein"/>
    <property type="match status" value="1"/>
</dbReference>
<dbReference type="PANTHER" id="PTHR30451">
    <property type="entry name" value="OUTER MEMBRANE USHER PROTEIN"/>
    <property type="match status" value="1"/>
</dbReference>
<sequence length="858" mass="95172">MKFPASIMMKNKTVFFLVPLCFWIGSAYAQEEYFFDDSLLKGWGLRQDQIARYTQSGHFEPGTYEVEVFVNGKHRSRIPVQFLDDPKTGRLEPCFTPEQLVKTLKSKWEDESAQEGATQCLLLEQALPGASYDAQLNKLQLHLSIPMALLLTERLDHVDPSEWDPGETAFFANYDLNWYQSKYRNGFDGSSDYGFAGLNSGFNIGLWRFRHQSTYSYSQFGGRSNNRWNNLRTYVQRSIPRLRSELTVGESFTTGQLFGGMSYRGVNIKSDQRMLPPSQQYYAPEVRGTATTTARVLIRQRGQIIRELTVPPGPFIVDDLQSTSYSGDLDVEIIEADGNVTRYTVPFAAVPQSIRPGLSQYSLTLAQASQYDEPWFAEATYQRGLTNNLTVNLGSRLAKDYVSLLAGGVVAGRMGALGVNFTSSHARVENGTRKNGWRLGADYSQTFDGSNTTLTLAGYRYSSAGYRELSDVLGIRYAEGRYGSWNSYSYQQRAQYSLMLNQNLGRYGSLYFSGSTSDYYQGKQKNTQFQLGYTNSWKSMSYTLSWSYHKNAYYQSYYEFAGAPQISNVQKGNVISLTVSFPLGLSPRAPSLTSTYTSSSGENRGNTLQTGITGAFGENNAYSYAISTSKDSELDGLNWSGNLQRQGPYASMTLGYGQAQDYRQYNVGIRGGLVLHKGGLTLGPSLGDTFALVHAAGAEGAQIHNGQITRINSRGYAVVPALSPYRYNTIRIDPQDLPASTELLETEKRVVPYAGAIVAMSFATRFGQALLIEATQESGQPIPMGAAVSAADDPEIGVVGQGGQIYARVSEKSGNLTVRWGSSDEDSCVLSYDISNADWNQDLVRRKDICRRADAKVQ</sequence>
<evidence type="ECO:0000256" key="6">
    <source>
        <dbReference type="ARBA" id="ARBA00022729"/>
    </source>
</evidence>
<evidence type="ECO:0000256" key="8">
    <source>
        <dbReference type="ARBA" id="ARBA00023237"/>
    </source>
</evidence>
<name>A0A6A1R0K9_9BURK</name>
<dbReference type="Gene3D" id="2.60.40.3110">
    <property type="match status" value="1"/>
</dbReference>
<dbReference type="Gene3D" id="3.10.20.410">
    <property type="match status" value="1"/>
</dbReference>
<keyword evidence="5" id="KW-0812">Transmembrane</keyword>
<feature type="domain" description="PapC N-terminal" evidence="10">
    <location>
        <begin position="35"/>
        <end position="177"/>
    </location>
</feature>
<reference evidence="11" key="1">
    <citation type="submission" date="2019-09" db="EMBL/GenBank/DDBJ databases">
        <title>Draft genome sequences of 48 bacterial type strains from the CCUG.</title>
        <authorList>
            <person name="Tunovic T."/>
            <person name="Pineiro-Iglesias B."/>
            <person name="Unosson C."/>
            <person name="Inganas E."/>
            <person name="Ohlen M."/>
            <person name="Cardew S."/>
            <person name="Jensie-Markopoulos S."/>
            <person name="Salva-Serra F."/>
            <person name="Jaen-Luchoro D."/>
            <person name="Karlsson R."/>
            <person name="Svensson-Stadler L."/>
            <person name="Chun J."/>
            <person name="Moore E."/>
        </authorList>
    </citation>
    <scope>NUCLEOTIDE SEQUENCE</scope>
    <source>
        <strain evidence="11">CCUG 15333</strain>
    </source>
</reference>
<dbReference type="InterPro" id="IPR025885">
    <property type="entry name" value="PapC_N"/>
</dbReference>
<evidence type="ECO:0000259" key="9">
    <source>
        <dbReference type="Pfam" id="PF13953"/>
    </source>
</evidence>
<dbReference type="GO" id="GO:0009297">
    <property type="term" value="P:pilus assembly"/>
    <property type="evidence" value="ECO:0007669"/>
    <property type="project" value="InterPro"/>
</dbReference>
<comment type="subcellular location">
    <subcellularLocation>
        <location evidence="1">Cell outer membrane</location>
        <topology evidence="1">Multi-pass membrane protein</topology>
    </subcellularLocation>
</comment>
<keyword evidence="3" id="KW-0813">Transport</keyword>
<dbReference type="RefSeq" id="WP_151045363.1">
    <property type="nucleotide sequence ID" value="NZ_VZOT01000010.1"/>
</dbReference>
<dbReference type="Pfam" id="PF13953">
    <property type="entry name" value="PapC_C"/>
    <property type="match status" value="1"/>
</dbReference>
<gene>
    <name evidence="11" type="ORF">F7P80_13105</name>
</gene>
<accession>A0A6A1R0K9</accession>
<evidence type="ECO:0000256" key="7">
    <source>
        <dbReference type="ARBA" id="ARBA00023136"/>
    </source>
</evidence>
<dbReference type="InterPro" id="IPR000015">
    <property type="entry name" value="Fimb_usher"/>
</dbReference>
<dbReference type="PANTHER" id="PTHR30451:SF20">
    <property type="entry name" value="FIMBRIAE USHER"/>
    <property type="match status" value="1"/>
</dbReference>
<evidence type="ECO:0000256" key="4">
    <source>
        <dbReference type="ARBA" id="ARBA00022452"/>
    </source>
</evidence>
<dbReference type="GO" id="GO:0015473">
    <property type="term" value="F:fimbrial usher porin activity"/>
    <property type="evidence" value="ECO:0007669"/>
    <property type="project" value="InterPro"/>
</dbReference>
<dbReference type="InterPro" id="IPR042186">
    <property type="entry name" value="FimD_plug_dom"/>
</dbReference>
<dbReference type="Gene3D" id="2.60.40.2610">
    <property type="entry name" value="Outer membrane usher protein FimD, plug domain"/>
    <property type="match status" value="1"/>
</dbReference>
<dbReference type="InterPro" id="IPR037224">
    <property type="entry name" value="PapC_N_sf"/>
</dbReference>
<keyword evidence="4" id="KW-1134">Transmembrane beta strand</keyword>
<dbReference type="Pfam" id="PF13954">
    <property type="entry name" value="PapC_N"/>
    <property type="match status" value="1"/>
</dbReference>
<evidence type="ECO:0000256" key="1">
    <source>
        <dbReference type="ARBA" id="ARBA00004571"/>
    </source>
</evidence>
<keyword evidence="7" id="KW-0472">Membrane</keyword>